<dbReference type="CDD" id="cd12171">
    <property type="entry name" value="2-Hacid_dh_10"/>
    <property type="match status" value="1"/>
</dbReference>
<dbReference type="EMBL" id="CP002786">
    <property type="protein sequence ID" value="AEF41330.1"/>
    <property type="molecule type" value="Genomic_DNA"/>
</dbReference>
<evidence type="ECO:0000256" key="3">
    <source>
        <dbReference type="ARBA" id="ARBA00023027"/>
    </source>
</evidence>
<dbReference type="InterPro" id="IPR029753">
    <property type="entry name" value="D-isomer_DH_CS"/>
</dbReference>
<feature type="domain" description="D-isomer specific 2-hydroxyacid dehydrogenase NAD-binding" evidence="6">
    <location>
        <begin position="129"/>
        <end position="307"/>
    </location>
</feature>
<protein>
    <submittedName>
        <fullName evidence="7">D-isomer specific 2-hydroxyacid dehydrogenase NAD-binding protein</fullName>
    </submittedName>
</protein>
<dbReference type="Proteomes" id="UP000009235">
    <property type="component" value="Chromosome"/>
</dbReference>
<evidence type="ECO:0000256" key="4">
    <source>
        <dbReference type="RuleBase" id="RU003719"/>
    </source>
</evidence>
<dbReference type="InterPro" id="IPR006139">
    <property type="entry name" value="D-isomer_2_OHA_DH_cat_dom"/>
</dbReference>
<evidence type="ECO:0000313" key="7">
    <source>
        <dbReference type="EMBL" id="AEF41330.1"/>
    </source>
</evidence>
<dbReference type="InterPro" id="IPR006140">
    <property type="entry name" value="D-isomer_DH_NAD-bd"/>
</dbReference>
<dbReference type="RefSeq" id="WP_013807679.1">
    <property type="nucleotide sequence ID" value="NC_015564.1"/>
</dbReference>
<dbReference type="STRING" id="443218.AS9A_2883"/>
<keyword evidence="8" id="KW-1185">Reference proteome</keyword>
<sequence>MTVRILAAGDQFVRPGLLVHALHQELGNTVDVSTLELPWPVEPFRRIAEVDEASGSEEQMIEALRGVRICVTQMAPLTERILQACPSLELFAVGRGGPVNANVDAAARHGVTVTCAPGRNAVATSEHTVAMMMAAARRIPHTHGELMGGVWRGDYYQYDQVGVELEGSCVGLVGYGAIGKRVARILKGFGATVLVYDPYIRSDAVTDVDELVGLDELLNRSQVVSLHARLTKDNAGMIGAKEIAAMPNGSIIVNCARGGLLDYDAVCDALESGHLFGAAFDVFPEEPIPVGSRLLATPGIVMTPHLAGASKQTAHNAAKIVAAETGRFLRGEALENAVAPNVRRAG</sequence>
<dbReference type="SUPFAM" id="SSF52283">
    <property type="entry name" value="Formate/glycerate dehydrogenase catalytic domain-like"/>
    <property type="match status" value="1"/>
</dbReference>
<dbReference type="HOGENOM" id="CLU_019796_1_3_11"/>
<reference evidence="7 8" key="1">
    <citation type="journal article" date="2011" name="J. Bacteriol.">
        <title>Complete genome sequence of Amycolicicoccus subflavus DQS3-9A1T, an actinomycete isolated from crude oil-polluted soil.</title>
        <authorList>
            <person name="Cai M."/>
            <person name="Chen W.M."/>
            <person name="Nie Y."/>
            <person name="Chi C.Q."/>
            <person name="Wang Y.N."/>
            <person name="Tang Y.Q."/>
            <person name="Li G.Y."/>
            <person name="Wu X.L."/>
        </authorList>
    </citation>
    <scope>NUCLEOTIDE SEQUENCE [LARGE SCALE GENOMIC DNA]</scope>
    <source>
        <strain evidence="8">DSM 45089 / DQS3-9A1</strain>
    </source>
</reference>
<dbReference type="GO" id="GO:0051287">
    <property type="term" value="F:NAD binding"/>
    <property type="evidence" value="ECO:0007669"/>
    <property type="project" value="InterPro"/>
</dbReference>
<organism evidence="7 8">
    <name type="scientific">Hoyosella subflava (strain DSM 45089 / JCM 17490 / NBRC 109087 / DQS3-9A1)</name>
    <name type="common">Amycolicicoccus subflavus</name>
    <dbReference type="NCBI Taxonomy" id="443218"/>
    <lineage>
        <taxon>Bacteria</taxon>
        <taxon>Bacillati</taxon>
        <taxon>Actinomycetota</taxon>
        <taxon>Actinomycetes</taxon>
        <taxon>Mycobacteriales</taxon>
        <taxon>Hoyosellaceae</taxon>
        <taxon>Hoyosella</taxon>
    </lineage>
</organism>
<dbReference type="SUPFAM" id="SSF51735">
    <property type="entry name" value="NAD(P)-binding Rossmann-fold domains"/>
    <property type="match status" value="1"/>
</dbReference>
<dbReference type="Pfam" id="PF02826">
    <property type="entry name" value="2-Hacid_dh_C"/>
    <property type="match status" value="1"/>
</dbReference>
<keyword evidence="2 4" id="KW-0560">Oxidoreductase</keyword>
<evidence type="ECO:0000259" key="6">
    <source>
        <dbReference type="Pfam" id="PF02826"/>
    </source>
</evidence>
<accession>F6EJX2</accession>
<dbReference type="PANTHER" id="PTHR42789:SF1">
    <property type="entry name" value="D-ISOMER SPECIFIC 2-HYDROXYACID DEHYDROGENASE FAMILY PROTEIN (AFU_ORTHOLOGUE AFUA_6G10090)"/>
    <property type="match status" value="1"/>
</dbReference>
<dbReference type="eggNOG" id="COG0111">
    <property type="taxonomic scope" value="Bacteria"/>
</dbReference>
<dbReference type="KEGG" id="asd:AS9A_2883"/>
<gene>
    <name evidence="7" type="ordered locus">AS9A_2883</name>
</gene>
<keyword evidence="3" id="KW-0520">NAD</keyword>
<dbReference type="InterPro" id="IPR036291">
    <property type="entry name" value="NAD(P)-bd_dom_sf"/>
</dbReference>
<feature type="domain" description="D-isomer specific 2-hydroxyacid dehydrogenase catalytic" evidence="5">
    <location>
        <begin position="51"/>
        <end position="338"/>
    </location>
</feature>
<dbReference type="GO" id="GO:0016616">
    <property type="term" value="F:oxidoreductase activity, acting on the CH-OH group of donors, NAD or NADP as acceptor"/>
    <property type="evidence" value="ECO:0007669"/>
    <property type="project" value="InterPro"/>
</dbReference>
<comment type="similarity">
    <text evidence="1 4">Belongs to the D-isomer specific 2-hydroxyacid dehydrogenase family.</text>
</comment>
<dbReference type="OrthoDB" id="117809at2"/>
<dbReference type="AlphaFoldDB" id="F6EJX2"/>
<dbReference type="PROSITE" id="PS00671">
    <property type="entry name" value="D_2_HYDROXYACID_DH_3"/>
    <property type="match status" value="1"/>
</dbReference>
<dbReference type="Pfam" id="PF00389">
    <property type="entry name" value="2-Hacid_dh"/>
    <property type="match status" value="1"/>
</dbReference>
<dbReference type="Gene3D" id="3.40.50.720">
    <property type="entry name" value="NAD(P)-binding Rossmann-like Domain"/>
    <property type="match status" value="2"/>
</dbReference>
<evidence type="ECO:0000256" key="2">
    <source>
        <dbReference type="ARBA" id="ARBA00023002"/>
    </source>
</evidence>
<name>F6EJX2_HOYSD</name>
<evidence type="ECO:0000256" key="1">
    <source>
        <dbReference type="ARBA" id="ARBA00005854"/>
    </source>
</evidence>
<evidence type="ECO:0000313" key="8">
    <source>
        <dbReference type="Proteomes" id="UP000009235"/>
    </source>
</evidence>
<proteinExistence type="inferred from homology"/>
<dbReference type="InterPro" id="IPR050857">
    <property type="entry name" value="D-2-hydroxyacid_DH"/>
</dbReference>
<dbReference type="PANTHER" id="PTHR42789">
    <property type="entry name" value="D-ISOMER SPECIFIC 2-HYDROXYACID DEHYDROGENASE FAMILY PROTEIN (AFU_ORTHOLOGUE AFUA_6G10090)"/>
    <property type="match status" value="1"/>
</dbReference>
<evidence type="ECO:0000259" key="5">
    <source>
        <dbReference type="Pfam" id="PF00389"/>
    </source>
</evidence>